<sequence length="207" mass="22979">MAELVKIYPENPNPKAIQKVIDVLKKGGVIIYPTDTVYSFGCDITKSRALEQVARLKNIKIEKANFSIIFSDLSHLSEYTKQVDTPTYKLLNRALPGPYTFILDASNAIPKIFKSKKKTIGIRIPDNNIPREIVRALGNPIIASSVHDEDEIINYTTDPELILEKYGKQVDLIIDGGMGDNHDSTVIDLTLGSPEVIREGKGDLSIL</sequence>
<dbReference type="NCBIfam" id="TIGR00057">
    <property type="entry name" value="L-threonylcarbamoyladenylate synthase"/>
    <property type="match status" value="1"/>
</dbReference>
<reference evidence="2 3" key="1">
    <citation type="journal article" date="2012" name="Stand. Genomic Sci.">
        <title>Genome sequence of the orange-pigmented seawater bacterium Owenweeksia hongkongensis type strain (UST20020801(T)).</title>
        <authorList>
            <person name="Riedel T."/>
            <person name="Held B."/>
            <person name="Nolan M."/>
            <person name="Lucas S."/>
            <person name="Lapidus A."/>
            <person name="Tice H."/>
            <person name="Del Rio T.G."/>
            <person name="Cheng J.F."/>
            <person name="Han C."/>
            <person name="Tapia R."/>
            <person name="Goodwin L.A."/>
            <person name="Pitluck S."/>
            <person name="Liolios K."/>
            <person name="Mavromatis K."/>
            <person name="Pagani I."/>
            <person name="Ivanova N."/>
            <person name="Mikhailova N."/>
            <person name="Pati A."/>
            <person name="Chen A."/>
            <person name="Palaniappan K."/>
            <person name="Rohde M."/>
            <person name="Tindall B.J."/>
            <person name="Detter J.C."/>
            <person name="Goker M."/>
            <person name="Woyke T."/>
            <person name="Bristow J."/>
            <person name="Eisen J.A."/>
            <person name="Markowitz V."/>
            <person name="Hugenholtz P."/>
            <person name="Klenk H.P."/>
            <person name="Kyrpides N.C."/>
        </authorList>
    </citation>
    <scope>NUCLEOTIDE SEQUENCE</scope>
    <source>
        <strain evidence="3">DSM 17368 / JCM 12287 / NRRL B-23963</strain>
    </source>
</reference>
<accession>G8R2R5</accession>
<dbReference type="AlphaFoldDB" id="G8R2R5"/>
<keyword evidence="3" id="KW-1185">Reference proteome</keyword>
<gene>
    <name evidence="2" type="ordered locus">Oweho_0859</name>
</gene>
<protein>
    <submittedName>
        <fullName evidence="2">Sua5/YciO/YrdC/YwlC family protein</fullName>
    </submittedName>
</protein>
<dbReference type="Proteomes" id="UP000005631">
    <property type="component" value="Chromosome"/>
</dbReference>
<dbReference type="InterPro" id="IPR017945">
    <property type="entry name" value="DHBP_synth_RibB-like_a/b_dom"/>
</dbReference>
<dbReference type="SUPFAM" id="SSF55821">
    <property type="entry name" value="YrdC/RibB"/>
    <property type="match status" value="1"/>
</dbReference>
<dbReference type="eggNOG" id="COG0009">
    <property type="taxonomic scope" value="Bacteria"/>
</dbReference>
<dbReference type="EMBL" id="CP003156">
    <property type="protein sequence ID" value="AEV31870.1"/>
    <property type="molecule type" value="Genomic_DNA"/>
</dbReference>
<dbReference type="OrthoDB" id="9814580at2"/>
<name>G8R2R5_OWEHD</name>
<dbReference type="GO" id="GO:0003725">
    <property type="term" value="F:double-stranded RNA binding"/>
    <property type="evidence" value="ECO:0007669"/>
    <property type="project" value="InterPro"/>
</dbReference>
<dbReference type="InterPro" id="IPR006070">
    <property type="entry name" value="Sua5-like_dom"/>
</dbReference>
<feature type="domain" description="YrdC-like" evidence="1">
    <location>
        <begin position="14"/>
        <end position="202"/>
    </location>
</feature>
<dbReference type="PANTHER" id="PTHR42828:SF3">
    <property type="entry name" value="THREONYLCARBAMOYL-AMP SYNTHASE"/>
    <property type="match status" value="1"/>
</dbReference>
<dbReference type="InterPro" id="IPR052532">
    <property type="entry name" value="SUA5_domain"/>
</dbReference>
<evidence type="ECO:0000313" key="2">
    <source>
        <dbReference type="EMBL" id="AEV31870.1"/>
    </source>
</evidence>
<dbReference type="KEGG" id="oho:Oweho_0859"/>
<dbReference type="PATRIC" id="fig|926562.3.peg.874"/>
<dbReference type="Gene3D" id="3.90.870.10">
    <property type="entry name" value="DHBP synthase"/>
    <property type="match status" value="1"/>
</dbReference>
<dbReference type="RefSeq" id="WP_014201231.1">
    <property type="nucleotide sequence ID" value="NC_016599.1"/>
</dbReference>
<evidence type="ECO:0000259" key="1">
    <source>
        <dbReference type="PROSITE" id="PS51163"/>
    </source>
</evidence>
<dbReference type="STRING" id="926562.Oweho_0859"/>
<dbReference type="PROSITE" id="PS51163">
    <property type="entry name" value="YRDC"/>
    <property type="match status" value="1"/>
</dbReference>
<dbReference type="PANTHER" id="PTHR42828">
    <property type="entry name" value="DHBP SYNTHASE RIBB-LIKE ALPHA/BETA DOMAIN-CONTAINING PROTEIN"/>
    <property type="match status" value="1"/>
</dbReference>
<organism evidence="2 3">
    <name type="scientific">Owenweeksia hongkongensis (strain DSM 17368 / CIP 108786 / JCM 12287 / NRRL B-23963 / UST20020801)</name>
    <dbReference type="NCBI Taxonomy" id="926562"/>
    <lineage>
        <taxon>Bacteria</taxon>
        <taxon>Pseudomonadati</taxon>
        <taxon>Bacteroidota</taxon>
        <taxon>Flavobacteriia</taxon>
        <taxon>Flavobacteriales</taxon>
        <taxon>Owenweeksiaceae</taxon>
        <taxon>Owenweeksia</taxon>
    </lineage>
</organism>
<evidence type="ECO:0000313" key="3">
    <source>
        <dbReference type="Proteomes" id="UP000005631"/>
    </source>
</evidence>
<proteinExistence type="predicted"/>
<dbReference type="Pfam" id="PF01300">
    <property type="entry name" value="Sua5_yciO_yrdC"/>
    <property type="match status" value="1"/>
</dbReference>
<dbReference type="HOGENOM" id="CLU_031397_3_0_10"/>